<sequence length="279" mass="32154">MADEAIEGKRSDILWYLENELLKAGLSQGEVYALVQGCVWNKFRERNDEEERLTKEIAKVALKMKEERVDTEVKDDSQPIFKMVVQNDTDFMSNIAHYPGWTVEGFWTRKSHGIVAGEPKSFKSTLVLDMAVSIASGKKFLNLFDVVDPGPILMVQNENAGWIMKDRLIKIRSSRELTGEIKKVGELYQVKFPPQLPIYYINQQGFSFTESHHLRILDKATSSIKPRMVIFDPLYLMFDGDVNQSKDLNPILNWLLSYKEKHDCSIVVIHHWKKGTQKS</sequence>
<dbReference type="AlphaFoldDB" id="X0UCA7"/>
<dbReference type="InterPro" id="IPR027417">
    <property type="entry name" value="P-loop_NTPase"/>
</dbReference>
<comment type="caution">
    <text evidence="1">The sequence shown here is derived from an EMBL/GenBank/DDBJ whole genome shotgun (WGS) entry which is preliminary data.</text>
</comment>
<evidence type="ECO:0008006" key="2">
    <source>
        <dbReference type="Google" id="ProtNLM"/>
    </source>
</evidence>
<proteinExistence type="predicted"/>
<protein>
    <recommendedName>
        <fullName evidence="2">SF4 helicase domain-containing protein</fullName>
    </recommendedName>
</protein>
<dbReference type="Pfam" id="PF13481">
    <property type="entry name" value="AAA_25"/>
    <property type="match status" value="1"/>
</dbReference>
<reference evidence="1" key="1">
    <citation type="journal article" date="2014" name="Front. Microbiol.">
        <title>High frequency of phylogenetically diverse reductive dehalogenase-homologous genes in deep subseafloor sedimentary metagenomes.</title>
        <authorList>
            <person name="Kawai M."/>
            <person name="Futagami T."/>
            <person name="Toyoda A."/>
            <person name="Takaki Y."/>
            <person name="Nishi S."/>
            <person name="Hori S."/>
            <person name="Arai W."/>
            <person name="Tsubouchi T."/>
            <person name="Morono Y."/>
            <person name="Uchiyama I."/>
            <person name="Ito T."/>
            <person name="Fujiyama A."/>
            <person name="Inagaki F."/>
            <person name="Takami H."/>
        </authorList>
    </citation>
    <scope>NUCLEOTIDE SEQUENCE</scope>
    <source>
        <strain evidence="1">Expedition CK06-06</strain>
    </source>
</reference>
<dbReference type="SUPFAM" id="SSF52540">
    <property type="entry name" value="P-loop containing nucleoside triphosphate hydrolases"/>
    <property type="match status" value="1"/>
</dbReference>
<organism evidence="1">
    <name type="scientific">marine sediment metagenome</name>
    <dbReference type="NCBI Taxonomy" id="412755"/>
    <lineage>
        <taxon>unclassified sequences</taxon>
        <taxon>metagenomes</taxon>
        <taxon>ecological metagenomes</taxon>
    </lineage>
</organism>
<dbReference type="EMBL" id="BARS01010858">
    <property type="protein sequence ID" value="GAF97997.1"/>
    <property type="molecule type" value="Genomic_DNA"/>
</dbReference>
<dbReference type="Gene3D" id="3.40.50.300">
    <property type="entry name" value="P-loop containing nucleotide triphosphate hydrolases"/>
    <property type="match status" value="1"/>
</dbReference>
<name>X0UCA7_9ZZZZ</name>
<evidence type="ECO:0000313" key="1">
    <source>
        <dbReference type="EMBL" id="GAF97997.1"/>
    </source>
</evidence>
<accession>X0UCA7</accession>
<gene>
    <name evidence="1" type="ORF">S01H1_19967</name>
</gene>
<feature type="non-terminal residue" evidence="1">
    <location>
        <position position="279"/>
    </location>
</feature>